<evidence type="ECO:0000313" key="1">
    <source>
        <dbReference type="EMBL" id="PSK92483.1"/>
    </source>
</evidence>
<dbReference type="EMBL" id="PYGD01000003">
    <property type="protein sequence ID" value="PSK92483.1"/>
    <property type="molecule type" value="Genomic_DNA"/>
</dbReference>
<protein>
    <submittedName>
        <fullName evidence="1">Uncharacterized protein DUF664</fullName>
    </submittedName>
</protein>
<dbReference type="Gene3D" id="1.20.120.450">
    <property type="entry name" value="dinb family like domain"/>
    <property type="match status" value="1"/>
</dbReference>
<comment type="caution">
    <text evidence="1">The sequence shown here is derived from an EMBL/GenBank/DDBJ whole genome shotgun (WGS) entry which is preliminary data.</text>
</comment>
<proteinExistence type="predicted"/>
<organism evidence="1 2">
    <name type="scientific">Taibaiella chishuiensis</name>
    <dbReference type="NCBI Taxonomy" id="1434707"/>
    <lineage>
        <taxon>Bacteria</taxon>
        <taxon>Pseudomonadati</taxon>
        <taxon>Bacteroidota</taxon>
        <taxon>Chitinophagia</taxon>
        <taxon>Chitinophagales</taxon>
        <taxon>Chitinophagaceae</taxon>
        <taxon>Taibaiella</taxon>
    </lineage>
</organism>
<dbReference type="PROSITE" id="PS51318">
    <property type="entry name" value="TAT"/>
    <property type="match status" value="1"/>
</dbReference>
<dbReference type="AlphaFoldDB" id="A0A2P8D5I3"/>
<name>A0A2P8D5I3_9BACT</name>
<dbReference type="RefSeq" id="WP_219905962.1">
    <property type="nucleotide sequence ID" value="NZ_PYGD01000003.1"/>
</dbReference>
<dbReference type="SUPFAM" id="SSF109854">
    <property type="entry name" value="DinB/YfiT-like putative metalloenzymes"/>
    <property type="match status" value="1"/>
</dbReference>
<reference evidence="1 2" key="1">
    <citation type="submission" date="2018-03" db="EMBL/GenBank/DDBJ databases">
        <title>Genomic Encyclopedia of Type Strains, Phase III (KMG-III): the genomes of soil and plant-associated and newly described type strains.</title>
        <authorList>
            <person name="Whitman W."/>
        </authorList>
    </citation>
    <scope>NUCLEOTIDE SEQUENCE [LARGE SCALE GENOMIC DNA]</scope>
    <source>
        <strain evidence="1 2">CGMCC 1.12700</strain>
    </source>
</reference>
<evidence type="ECO:0000313" key="2">
    <source>
        <dbReference type="Proteomes" id="UP000240572"/>
    </source>
</evidence>
<accession>A0A2P8D5I3</accession>
<gene>
    <name evidence="1" type="ORF">B0I18_10360</name>
</gene>
<dbReference type="InterPro" id="IPR007061">
    <property type="entry name" value="MST-like"/>
</dbReference>
<keyword evidence="2" id="KW-1185">Reference proteome</keyword>
<dbReference type="InterPro" id="IPR034660">
    <property type="entry name" value="DinB/YfiT-like"/>
</dbReference>
<dbReference type="Pfam" id="PF04978">
    <property type="entry name" value="MST"/>
    <property type="match status" value="1"/>
</dbReference>
<dbReference type="InterPro" id="IPR006311">
    <property type="entry name" value="TAT_signal"/>
</dbReference>
<dbReference type="Proteomes" id="UP000240572">
    <property type="component" value="Unassembled WGS sequence"/>
</dbReference>
<sequence length="226" mass="25643">MESQTTTAYNRRNFIRSTAALATGFGFLGLLGKSEAAHAIDDKITKKDGLLVIGPKEGYTPLIGTLVSMLNYNRNTVVKLVQSMSMAELDHLHDGHANSIGALIMHLGATDKFYQINTFEGRQEFNEAEQKEWGAAMELDDKGRKEIKGHDVQYYLDKIKAVRERTLALLREKDDNWLLAIDPEWSKKEPINTFWKWFHVCEHESNHRGQIAFLKSRLPGAKPGKE</sequence>